<evidence type="ECO:0000256" key="1">
    <source>
        <dbReference type="SAM" id="MobiDB-lite"/>
    </source>
</evidence>
<comment type="caution">
    <text evidence="2">The sequence shown here is derived from an EMBL/GenBank/DDBJ whole genome shotgun (WGS) entry which is preliminary data.</text>
</comment>
<evidence type="ECO:0000313" key="2">
    <source>
        <dbReference type="EMBL" id="KAK5907185.1"/>
    </source>
</evidence>
<accession>A0AAN8CRC6</accession>
<dbReference type="AlphaFoldDB" id="A0AAN8CRC6"/>
<keyword evidence="3" id="KW-1185">Reference proteome</keyword>
<feature type="compositionally biased region" description="Polar residues" evidence="1">
    <location>
        <begin position="86"/>
        <end position="99"/>
    </location>
</feature>
<reference evidence="2 3" key="1">
    <citation type="journal article" date="2023" name="Mol. Biol. Evol.">
        <title>Genomics of Secondarily Temperate Adaptation in the Only Non-Antarctic Icefish.</title>
        <authorList>
            <person name="Rivera-Colon A.G."/>
            <person name="Rayamajhi N."/>
            <person name="Minhas B.F."/>
            <person name="Madrigal G."/>
            <person name="Bilyk K.T."/>
            <person name="Yoon V."/>
            <person name="Hune M."/>
            <person name="Gregory S."/>
            <person name="Cheng C.H.C."/>
            <person name="Catchen J.M."/>
        </authorList>
    </citation>
    <scope>NUCLEOTIDE SEQUENCE [LARGE SCALE GENOMIC DNA]</scope>
    <source>
        <strain evidence="2">JC2023a</strain>
    </source>
</reference>
<dbReference type="Proteomes" id="UP001335648">
    <property type="component" value="Unassembled WGS sequence"/>
</dbReference>
<proteinExistence type="predicted"/>
<feature type="compositionally biased region" description="Basic and acidic residues" evidence="1">
    <location>
        <begin position="100"/>
        <end position="119"/>
    </location>
</feature>
<protein>
    <submittedName>
        <fullName evidence="2">Uncharacterized protein</fullName>
    </submittedName>
</protein>
<evidence type="ECO:0000313" key="3">
    <source>
        <dbReference type="Proteomes" id="UP001335648"/>
    </source>
</evidence>
<name>A0AAN8CRC6_9TELE</name>
<organism evidence="2 3">
    <name type="scientific">Champsocephalus esox</name>
    <name type="common">pike icefish</name>
    <dbReference type="NCBI Taxonomy" id="159716"/>
    <lineage>
        <taxon>Eukaryota</taxon>
        <taxon>Metazoa</taxon>
        <taxon>Chordata</taxon>
        <taxon>Craniata</taxon>
        <taxon>Vertebrata</taxon>
        <taxon>Euteleostomi</taxon>
        <taxon>Actinopterygii</taxon>
        <taxon>Neopterygii</taxon>
        <taxon>Teleostei</taxon>
        <taxon>Neoteleostei</taxon>
        <taxon>Acanthomorphata</taxon>
        <taxon>Eupercaria</taxon>
        <taxon>Perciformes</taxon>
        <taxon>Notothenioidei</taxon>
        <taxon>Channichthyidae</taxon>
        <taxon>Champsocephalus</taxon>
    </lineage>
</organism>
<gene>
    <name evidence="2" type="ORF">CesoFtcFv8_005062</name>
</gene>
<feature type="region of interest" description="Disordered" evidence="1">
    <location>
        <begin position="74"/>
        <end position="119"/>
    </location>
</feature>
<sequence length="119" mass="13288">MLLHDKHQPGATSDKALILKIPPSFAENPNEDLKCSAGRRPRGCCYTLPLLALPVIVSLLAKPGWRRKRHDRMVGLRTQAPRLPGSTGSQIPKSAANNQDDIKRKVEIQNRQKLFTKDT</sequence>
<dbReference type="EMBL" id="JAULUE010002049">
    <property type="protein sequence ID" value="KAK5907185.1"/>
    <property type="molecule type" value="Genomic_DNA"/>
</dbReference>